<evidence type="ECO:0000256" key="1">
    <source>
        <dbReference type="ARBA" id="ARBA00022679"/>
    </source>
</evidence>
<accession>A0A3N0EEU2</accession>
<evidence type="ECO:0000313" key="4">
    <source>
        <dbReference type="EMBL" id="RNL86388.1"/>
    </source>
</evidence>
<dbReference type="SUPFAM" id="SSF55729">
    <property type="entry name" value="Acyl-CoA N-acyltransferases (Nat)"/>
    <property type="match status" value="1"/>
</dbReference>
<protein>
    <submittedName>
        <fullName evidence="4">N-acetyltransferase</fullName>
    </submittedName>
</protein>
<dbReference type="CDD" id="cd04301">
    <property type="entry name" value="NAT_SF"/>
    <property type="match status" value="1"/>
</dbReference>
<gene>
    <name evidence="4" type="ORF">EFW17_04040</name>
</gene>
<dbReference type="Pfam" id="PF13508">
    <property type="entry name" value="Acetyltransf_7"/>
    <property type="match status" value="1"/>
</dbReference>
<comment type="caution">
    <text evidence="4">The sequence shown here is derived from an EMBL/GenBank/DDBJ whole genome shotgun (WGS) entry which is preliminary data.</text>
</comment>
<dbReference type="AlphaFoldDB" id="A0A3N0EEU2"/>
<sequence>METDVELRDLAAPAFRHALPALLEIYAAAMDPPREQLAGRRLIMEQHAQNPRFTSVVALTADDSPVGFGYGFHGHNGQWWHDVVTSGLRARSPDAERHWFTDAFEIAELHVVPQWQGRGIGRRLLERLTAARGERTAVLSTHTGPTAAHGLYTSYGFTDVLTGFYFPGSPHQPYTIMAVRLPLRERGSRRPVRRARAWLWPG</sequence>
<feature type="domain" description="N-acetyltransferase" evidence="3">
    <location>
        <begin position="5"/>
        <end position="182"/>
    </location>
</feature>
<dbReference type="PANTHER" id="PTHR43877">
    <property type="entry name" value="AMINOALKYLPHOSPHONATE N-ACETYLTRANSFERASE-RELATED-RELATED"/>
    <property type="match status" value="1"/>
</dbReference>
<dbReference type="Gene3D" id="3.40.630.30">
    <property type="match status" value="1"/>
</dbReference>
<dbReference type="InterPro" id="IPR000182">
    <property type="entry name" value="GNAT_dom"/>
</dbReference>
<keyword evidence="1 4" id="KW-0808">Transferase</keyword>
<dbReference type="PROSITE" id="PS51186">
    <property type="entry name" value="GNAT"/>
    <property type="match status" value="1"/>
</dbReference>
<organism evidence="4 5">
    <name type="scientific">Halostreptopolyspora alba</name>
    <dbReference type="NCBI Taxonomy" id="2487137"/>
    <lineage>
        <taxon>Bacteria</taxon>
        <taxon>Bacillati</taxon>
        <taxon>Actinomycetota</taxon>
        <taxon>Actinomycetes</taxon>
        <taxon>Streptosporangiales</taxon>
        <taxon>Nocardiopsidaceae</taxon>
        <taxon>Halostreptopolyspora</taxon>
    </lineage>
</organism>
<proteinExistence type="predicted"/>
<evidence type="ECO:0000259" key="3">
    <source>
        <dbReference type="PROSITE" id="PS51186"/>
    </source>
</evidence>
<keyword evidence="2" id="KW-0012">Acyltransferase</keyword>
<name>A0A3N0EEU2_9ACTN</name>
<reference evidence="4 5" key="1">
    <citation type="submission" date="2018-11" db="EMBL/GenBank/DDBJ databases">
        <title>The genome draft of YIM 96095.</title>
        <authorList>
            <person name="Tang S.-K."/>
            <person name="Chunyu W.-X."/>
            <person name="Feng Y.-Z."/>
        </authorList>
    </citation>
    <scope>NUCLEOTIDE SEQUENCE [LARGE SCALE GENOMIC DNA]</scope>
    <source>
        <strain evidence="4 5">YIM 96095</strain>
    </source>
</reference>
<dbReference type="InterPro" id="IPR016181">
    <property type="entry name" value="Acyl_CoA_acyltransferase"/>
</dbReference>
<dbReference type="InterPro" id="IPR050832">
    <property type="entry name" value="Bact_Acetyltransf"/>
</dbReference>
<dbReference type="GO" id="GO:0016747">
    <property type="term" value="F:acyltransferase activity, transferring groups other than amino-acyl groups"/>
    <property type="evidence" value="ECO:0007669"/>
    <property type="project" value="InterPro"/>
</dbReference>
<evidence type="ECO:0000256" key="2">
    <source>
        <dbReference type="ARBA" id="ARBA00023315"/>
    </source>
</evidence>
<dbReference type="RefSeq" id="WP_123199915.1">
    <property type="nucleotide sequence ID" value="NZ_RJMB01000003.1"/>
</dbReference>
<dbReference type="OrthoDB" id="3692150at2"/>
<dbReference type="Proteomes" id="UP000269198">
    <property type="component" value="Unassembled WGS sequence"/>
</dbReference>
<evidence type="ECO:0000313" key="5">
    <source>
        <dbReference type="Proteomes" id="UP000269198"/>
    </source>
</evidence>
<dbReference type="EMBL" id="RJMB01000003">
    <property type="protein sequence ID" value="RNL86388.1"/>
    <property type="molecule type" value="Genomic_DNA"/>
</dbReference>
<keyword evidence="5" id="KW-1185">Reference proteome</keyword>